<dbReference type="Proteomes" id="UP000230390">
    <property type="component" value="Unassembled WGS sequence"/>
</dbReference>
<comment type="caution">
    <text evidence="2">The sequence shown here is derived from an EMBL/GenBank/DDBJ whole genome shotgun (WGS) entry which is preliminary data.</text>
</comment>
<dbReference type="EMBL" id="PDOC01000004">
    <property type="protein sequence ID" value="PIL45275.1"/>
    <property type="molecule type" value="Genomic_DNA"/>
</dbReference>
<reference evidence="2 3" key="1">
    <citation type="submission" date="2017-10" db="EMBL/GenBank/DDBJ databases">
        <title>Massilia psychrophilum sp. nov., a novel purple-pigmented bacterium isolated from Tianshan glacier, Xinjiang Municipality, China.</title>
        <authorList>
            <person name="Wang H."/>
        </authorList>
    </citation>
    <scope>NUCLEOTIDE SEQUENCE [LARGE SCALE GENOMIC DNA]</scope>
    <source>
        <strain evidence="2 3">JCM 30074</strain>
    </source>
</reference>
<protein>
    <submittedName>
        <fullName evidence="2">Uncharacterized protein</fullName>
    </submittedName>
</protein>
<feature type="compositionally biased region" description="Basic and acidic residues" evidence="1">
    <location>
        <begin position="86"/>
        <end position="126"/>
    </location>
</feature>
<name>A0A2G8TGW9_9BURK</name>
<sequence length="126" mass="13519">MPGWVDPDADEVLIGAHLVAPPQRTLHAGGLVVPGADAKHEGVLVDQQLDAGAQVVRGPGAVARFVLDKVLKRRRVSPLRFGQRAVDNDGGRRAVGRGSERLGVERPTDKRRCREGDNGYEHSGDS</sequence>
<organism evidence="2 3">
    <name type="scientific">Massilia eurypsychrophila</name>
    <dbReference type="NCBI Taxonomy" id="1485217"/>
    <lineage>
        <taxon>Bacteria</taxon>
        <taxon>Pseudomonadati</taxon>
        <taxon>Pseudomonadota</taxon>
        <taxon>Betaproteobacteria</taxon>
        <taxon>Burkholderiales</taxon>
        <taxon>Oxalobacteraceae</taxon>
        <taxon>Telluria group</taxon>
        <taxon>Massilia</taxon>
    </lineage>
</organism>
<feature type="region of interest" description="Disordered" evidence="1">
    <location>
        <begin position="82"/>
        <end position="126"/>
    </location>
</feature>
<proteinExistence type="predicted"/>
<evidence type="ECO:0000313" key="3">
    <source>
        <dbReference type="Proteomes" id="UP000230390"/>
    </source>
</evidence>
<keyword evidence="3" id="KW-1185">Reference proteome</keyword>
<accession>A0A2G8TGW9</accession>
<evidence type="ECO:0000313" key="2">
    <source>
        <dbReference type="EMBL" id="PIL45275.1"/>
    </source>
</evidence>
<gene>
    <name evidence="2" type="ORF">CR105_08820</name>
</gene>
<dbReference type="AlphaFoldDB" id="A0A2G8TGW9"/>
<evidence type="ECO:0000256" key="1">
    <source>
        <dbReference type="SAM" id="MobiDB-lite"/>
    </source>
</evidence>